<evidence type="ECO:0000313" key="2">
    <source>
        <dbReference type="Proteomes" id="UP000245977"/>
    </source>
</evidence>
<reference evidence="1" key="1">
    <citation type="submission" date="2019-08" db="EMBL/GenBank/DDBJ databases">
        <title>The complete genome of Acinetobacter defluvii strain WCHAD010030.</title>
        <authorList>
            <person name="Hu Y."/>
            <person name="Qin J."/>
            <person name="Feng Y."/>
            <person name="Zong Z."/>
        </authorList>
    </citation>
    <scope>NUCLEOTIDE SEQUENCE</scope>
    <source>
        <strain evidence="1">WCHA30</strain>
        <plasmid evidence="1">pOXA58_010030</plasmid>
    </source>
</reference>
<sequence>MLINNSFKSKIPLESIIFSLKNQTNFSKFNNFDLKILSYSLNSHKSYIEKYSNLSFNEFNNLRKEALTSITHSNIKSKIKKEDNNKVKNEIISKLNRQNILLISFLHMMKDKMEVYAYTSSKPELINDFNFFIKEFEQIIKPL</sequence>
<organism evidence="1 2">
    <name type="scientific">Acinetobacter defluvii</name>
    <dbReference type="NCBI Taxonomy" id="1871111"/>
    <lineage>
        <taxon>Bacteria</taxon>
        <taxon>Pseudomonadati</taxon>
        <taxon>Pseudomonadota</taxon>
        <taxon>Gammaproteobacteria</taxon>
        <taxon>Moraxellales</taxon>
        <taxon>Moraxellaceae</taxon>
        <taxon>Acinetobacter</taxon>
    </lineage>
</organism>
<dbReference type="RefSeq" id="WP_065995615.1">
    <property type="nucleotide sequence ID" value="NZ_CP029396.2"/>
</dbReference>
<keyword evidence="1" id="KW-0614">Plasmid</keyword>
<gene>
    <name evidence="1" type="ORF">DJ533_01445</name>
</gene>
<proteinExistence type="predicted"/>
<accession>A0A2S2F8W7</accession>
<geneLocation type="plasmid" evidence="1 2">
    <name>pOXA58_010030</name>
</geneLocation>
<dbReference type="Proteomes" id="UP000245977">
    <property type="component" value="Plasmid pOXA58_010030"/>
</dbReference>
<protein>
    <submittedName>
        <fullName evidence="1">Uncharacterized protein</fullName>
    </submittedName>
</protein>
<keyword evidence="2" id="KW-1185">Reference proteome</keyword>
<evidence type="ECO:0000313" key="1">
    <source>
        <dbReference type="EMBL" id="AWL27360.1"/>
    </source>
</evidence>
<dbReference type="AlphaFoldDB" id="A0A2S2F8W7"/>
<dbReference type="KEGG" id="adv:DJ533_01445"/>
<name>A0A2S2F8W7_9GAMM</name>
<dbReference type="EMBL" id="CP029396">
    <property type="protein sequence ID" value="AWL27360.1"/>
    <property type="molecule type" value="Genomic_DNA"/>
</dbReference>